<dbReference type="InterPro" id="IPR002528">
    <property type="entry name" value="MATE_fam"/>
</dbReference>
<evidence type="ECO:0000256" key="4">
    <source>
        <dbReference type="ARBA" id="ARBA00022989"/>
    </source>
</evidence>
<feature type="transmembrane region" description="Helical" evidence="7">
    <location>
        <begin position="404"/>
        <end position="422"/>
    </location>
</feature>
<evidence type="ECO:0000256" key="2">
    <source>
        <dbReference type="ARBA" id="ARBA00010199"/>
    </source>
</evidence>
<evidence type="ECO:0000256" key="3">
    <source>
        <dbReference type="ARBA" id="ARBA00022692"/>
    </source>
</evidence>
<organism evidence="8 9">
    <name type="scientific">Nitzschia inconspicua</name>
    <dbReference type="NCBI Taxonomy" id="303405"/>
    <lineage>
        <taxon>Eukaryota</taxon>
        <taxon>Sar</taxon>
        <taxon>Stramenopiles</taxon>
        <taxon>Ochrophyta</taxon>
        <taxon>Bacillariophyta</taxon>
        <taxon>Bacillariophyceae</taxon>
        <taxon>Bacillariophycidae</taxon>
        <taxon>Bacillariales</taxon>
        <taxon>Bacillariaceae</taxon>
        <taxon>Nitzschia</taxon>
    </lineage>
</organism>
<reference evidence="8" key="1">
    <citation type="journal article" date="2021" name="Sci. Rep.">
        <title>Diploid genomic architecture of Nitzschia inconspicua, an elite biomass production diatom.</title>
        <authorList>
            <person name="Oliver A."/>
            <person name="Podell S."/>
            <person name="Pinowska A."/>
            <person name="Traller J.C."/>
            <person name="Smith S.R."/>
            <person name="McClure R."/>
            <person name="Beliaev A."/>
            <person name="Bohutskyi P."/>
            <person name="Hill E.A."/>
            <person name="Rabines A."/>
            <person name="Zheng H."/>
            <person name="Allen L.Z."/>
            <person name="Kuo A."/>
            <person name="Grigoriev I.V."/>
            <person name="Allen A.E."/>
            <person name="Hazlebeck D."/>
            <person name="Allen E.E."/>
        </authorList>
    </citation>
    <scope>NUCLEOTIDE SEQUENCE</scope>
    <source>
        <strain evidence="8">Hildebrandi</strain>
    </source>
</reference>
<feature type="compositionally biased region" description="Low complexity" evidence="6">
    <location>
        <begin position="169"/>
        <end position="183"/>
    </location>
</feature>
<feature type="transmembrane region" description="Helical" evidence="7">
    <location>
        <begin position="218"/>
        <end position="238"/>
    </location>
</feature>
<protein>
    <submittedName>
        <fullName evidence="8">MATE efflux family protein</fullName>
    </submittedName>
</protein>
<feature type="transmembrane region" description="Helical" evidence="7">
    <location>
        <begin position="556"/>
        <end position="575"/>
    </location>
</feature>
<feature type="region of interest" description="Disordered" evidence="6">
    <location>
        <begin position="169"/>
        <end position="207"/>
    </location>
</feature>
<comment type="similarity">
    <text evidence="2">Belongs to the multi antimicrobial extrusion (MATE) (TC 2.A.66.1) family.</text>
</comment>
<dbReference type="GO" id="GO:0015297">
    <property type="term" value="F:antiporter activity"/>
    <property type="evidence" value="ECO:0007669"/>
    <property type="project" value="InterPro"/>
</dbReference>
<evidence type="ECO:0000256" key="1">
    <source>
        <dbReference type="ARBA" id="ARBA00004141"/>
    </source>
</evidence>
<feature type="transmembrane region" description="Helical" evidence="7">
    <location>
        <begin position="306"/>
        <end position="329"/>
    </location>
</feature>
<dbReference type="AlphaFoldDB" id="A0A9K3Q874"/>
<dbReference type="GO" id="GO:0016020">
    <property type="term" value="C:membrane"/>
    <property type="evidence" value="ECO:0007669"/>
    <property type="project" value="UniProtKB-SubCell"/>
</dbReference>
<dbReference type="Proteomes" id="UP000693970">
    <property type="component" value="Unassembled WGS sequence"/>
</dbReference>
<reference evidence="8" key="2">
    <citation type="submission" date="2021-04" db="EMBL/GenBank/DDBJ databases">
        <authorList>
            <person name="Podell S."/>
        </authorList>
    </citation>
    <scope>NUCLEOTIDE SEQUENCE</scope>
    <source>
        <strain evidence="8">Hildebrandi</strain>
    </source>
</reference>
<keyword evidence="5 7" id="KW-0472">Membrane</keyword>
<feature type="compositionally biased region" description="Low complexity" evidence="6">
    <location>
        <begin position="191"/>
        <end position="205"/>
    </location>
</feature>
<evidence type="ECO:0000313" key="9">
    <source>
        <dbReference type="Proteomes" id="UP000693970"/>
    </source>
</evidence>
<keyword evidence="3 7" id="KW-0812">Transmembrane</keyword>
<keyword evidence="4 7" id="KW-1133">Transmembrane helix</keyword>
<proteinExistence type="inferred from homology"/>
<feature type="transmembrane region" description="Helical" evidence="7">
    <location>
        <begin position="651"/>
        <end position="671"/>
    </location>
</feature>
<name>A0A9K3Q874_9STRA</name>
<comment type="caution">
    <text evidence="8">The sequence shown here is derived from an EMBL/GenBank/DDBJ whole genome shotgun (WGS) entry which is preliminary data.</text>
</comment>
<dbReference type="EMBL" id="JAGRRH010000001">
    <property type="protein sequence ID" value="KAG7374591.1"/>
    <property type="molecule type" value="Genomic_DNA"/>
</dbReference>
<dbReference type="InterPro" id="IPR044644">
    <property type="entry name" value="DinF-like"/>
</dbReference>
<evidence type="ECO:0000256" key="7">
    <source>
        <dbReference type="SAM" id="Phobius"/>
    </source>
</evidence>
<gene>
    <name evidence="8" type="ORF">IV203_013686</name>
</gene>
<dbReference type="Pfam" id="PF01554">
    <property type="entry name" value="MatE"/>
    <property type="match status" value="1"/>
</dbReference>
<evidence type="ECO:0000256" key="5">
    <source>
        <dbReference type="ARBA" id="ARBA00023136"/>
    </source>
</evidence>
<comment type="subcellular location">
    <subcellularLocation>
        <location evidence="1">Membrane</location>
        <topology evidence="1">Multi-pass membrane protein</topology>
    </subcellularLocation>
</comment>
<feature type="transmembrane region" description="Helical" evidence="7">
    <location>
        <begin position="624"/>
        <end position="645"/>
    </location>
</feature>
<dbReference type="GO" id="GO:0042910">
    <property type="term" value="F:xenobiotic transmembrane transporter activity"/>
    <property type="evidence" value="ECO:0007669"/>
    <property type="project" value="InterPro"/>
</dbReference>
<dbReference type="OrthoDB" id="423427at2759"/>
<dbReference type="PANTHER" id="PTHR42893">
    <property type="entry name" value="PROTEIN DETOXIFICATION 44, CHLOROPLASTIC-RELATED"/>
    <property type="match status" value="1"/>
</dbReference>
<feature type="transmembrane region" description="Helical" evidence="7">
    <location>
        <begin position="595"/>
        <end position="612"/>
    </location>
</feature>
<dbReference type="PANTHER" id="PTHR42893:SF9">
    <property type="entry name" value="PROTEIN DETOXIFICATION 46, CHLOROPLASTIC"/>
    <property type="match status" value="1"/>
</dbReference>
<evidence type="ECO:0000256" key="6">
    <source>
        <dbReference type="SAM" id="MobiDB-lite"/>
    </source>
</evidence>
<evidence type="ECO:0000313" key="8">
    <source>
        <dbReference type="EMBL" id="KAG7374591.1"/>
    </source>
</evidence>
<keyword evidence="9" id="KW-1185">Reference proteome</keyword>
<sequence length="697" mass="76147">MRTLVNQNIALARKDRKEEVPHSERVYTLIADFCQNMELPHFGAEQPGETYCLTPAKLEGFGVADVSHIGDDGKEADHLYFHCYLEGDGAKGGTNVASMIRKTLHHNFQFLGSQCSTTFIRDHDINVAPNNNSNNNNSNTNNSLLITSSPVEPLTESINDKEIRNATLSTTTVSSSSSSSSLLKPTITEKTSSSSSSSSSTDSTSFATDGVLPSYRRLIVFTATTILIWLSEPLLSLVDTTIVGLTSPAKTAVAQIAALGPATTLYDSAIYMTYFLAIATTNQLAPRLARKDYKGLRQSTSHLMGLAVLFGTIVTAMTFGLGRTIISQMVGSSITDASIVPLAANYAKIRAAVAPLCVVDFVAQSFCLTILDTKTPAMAVAVASLVNIVGDLILSPLFGIQGAALATAMATTTSCLILVRKVRKVLAEWKRKQQVQQAKEDFFQQSSTLADIDLFTVDNSSNTDTVPFFSLPNKTAMIDLLKLAGPIFFVMMSKIASYSVLTVRATSFGVLPLATHNIMMRVFFFFACFGDSLSQAAQTFYPQVSKNMRRKFLKRLFYLATAIGLSNLQFSQLILKQFGCFLTKNSSIIQMMGQYSPFVGLAVLLHPFIMFLEGTVLAKRDLVFMVVMYVATGLMHFGHVFSPAAASFMGLWRALFVFQFIRLVQFGLRVWDTTRRERNSFEATSSTKAVAATVTEL</sequence>
<accession>A0A9K3Q874</accession>